<evidence type="ECO:0000313" key="1">
    <source>
        <dbReference type="EMBL" id="QJA45635.1"/>
    </source>
</evidence>
<dbReference type="EMBL" id="MT144643">
    <property type="protein sequence ID" value="QJH96214.1"/>
    <property type="molecule type" value="Genomic_DNA"/>
</dbReference>
<proteinExistence type="predicted"/>
<name>A0A6H1ZEF1_9ZZZZ</name>
<sequence length="123" mass="13014">MNAIKFKTKERVVLDPDVQHLLAWDESDAILYPGGSHTEVEMGGTDFLGGLLDGGSGGLASIPIIGPIIDKLGGLLGLLTGLDASKLPKNQQEALGDMIKELQVQQVQLEAVQSQAAKPRAKK</sequence>
<evidence type="ECO:0000313" key="2">
    <source>
        <dbReference type="EMBL" id="QJH96214.1"/>
    </source>
</evidence>
<gene>
    <name evidence="1" type="ORF">TM448A00264_0013</name>
    <name evidence="2" type="ORF">TM448B00655_0017</name>
</gene>
<accession>A0A6H1ZEF1</accession>
<protein>
    <submittedName>
        <fullName evidence="1">Uncharacterized protein</fullName>
    </submittedName>
</protein>
<reference evidence="1" key="1">
    <citation type="submission" date="2020-03" db="EMBL/GenBank/DDBJ databases">
        <title>The deep terrestrial virosphere.</title>
        <authorList>
            <person name="Holmfeldt K."/>
            <person name="Nilsson E."/>
            <person name="Simone D."/>
            <person name="Lopez-Fernandez M."/>
            <person name="Wu X."/>
            <person name="de Brujin I."/>
            <person name="Lundin D."/>
            <person name="Andersson A."/>
            <person name="Bertilsson S."/>
            <person name="Dopson M."/>
        </authorList>
    </citation>
    <scope>NUCLEOTIDE SEQUENCE</scope>
    <source>
        <strain evidence="1">TM448A00264</strain>
        <strain evidence="2">TM448B00655</strain>
    </source>
</reference>
<dbReference type="AlphaFoldDB" id="A0A6H1ZEF1"/>
<organism evidence="1">
    <name type="scientific">viral metagenome</name>
    <dbReference type="NCBI Taxonomy" id="1070528"/>
    <lineage>
        <taxon>unclassified sequences</taxon>
        <taxon>metagenomes</taxon>
        <taxon>organismal metagenomes</taxon>
    </lineage>
</organism>
<dbReference type="EMBL" id="MT143994">
    <property type="protein sequence ID" value="QJA45635.1"/>
    <property type="molecule type" value="Genomic_DNA"/>
</dbReference>